<dbReference type="Proteomes" id="UP000887159">
    <property type="component" value="Unassembled WGS sequence"/>
</dbReference>
<evidence type="ECO:0000313" key="2">
    <source>
        <dbReference type="Proteomes" id="UP000887159"/>
    </source>
</evidence>
<dbReference type="PANTHER" id="PTHR47331">
    <property type="entry name" value="PHD-TYPE DOMAIN-CONTAINING PROTEIN"/>
    <property type="match status" value="1"/>
</dbReference>
<organism evidence="1 2">
    <name type="scientific">Trichonephila clavipes</name>
    <name type="common">Golden silk orbweaver</name>
    <name type="synonym">Nephila clavipes</name>
    <dbReference type="NCBI Taxonomy" id="2585209"/>
    <lineage>
        <taxon>Eukaryota</taxon>
        <taxon>Metazoa</taxon>
        <taxon>Ecdysozoa</taxon>
        <taxon>Arthropoda</taxon>
        <taxon>Chelicerata</taxon>
        <taxon>Arachnida</taxon>
        <taxon>Araneae</taxon>
        <taxon>Araneomorphae</taxon>
        <taxon>Entelegynae</taxon>
        <taxon>Araneoidea</taxon>
        <taxon>Nephilidae</taxon>
        <taxon>Trichonephila</taxon>
    </lineage>
</organism>
<dbReference type="GO" id="GO:0071897">
    <property type="term" value="P:DNA biosynthetic process"/>
    <property type="evidence" value="ECO:0007669"/>
    <property type="project" value="UniProtKB-ARBA"/>
</dbReference>
<accession>A0A8X6S7J3</accession>
<dbReference type="EMBL" id="BMAU01021280">
    <property type="protein sequence ID" value="GFY08279.1"/>
    <property type="molecule type" value="Genomic_DNA"/>
</dbReference>
<gene>
    <name evidence="1" type="primary">AVEN_254064_1</name>
    <name evidence="1" type="ORF">TNCV_1356861</name>
</gene>
<proteinExistence type="predicted"/>
<name>A0A8X6S7J3_TRICX</name>
<dbReference type="SUPFAM" id="SSF56672">
    <property type="entry name" value="DNA/RNA polymerases"/>
    <property type="match status" value="1"/>
</dbReference>
<dbReference type="PANTHER" id="PTHR47331:SF1">
    <property type="entry name" value="GAG-LIKE PROTEIN"/>
    <property type="match status" value="1"/>
</dbReference>
<evidence type="ECO:0000313" key="1">
    <source>
        <dbReference type="EMBL" id="GFY08279.1"/>
    </source>
</evidence>
<dbReference type="AlphaFoldDB" id="A0A8X6S7J3"/>
<dbReference type="InterPro" id="IPR043502">
    <property type="entry name" value="DNA/RNA_pol_sf"/>
</dbReference>
<reference evidence="1" key="1">
    <citation type="submission" date="2020-08" db="EMBL/GenBank/DDBJ databases">
        <title>Multicomponent nature underlies the extraordinary mechanical properties of spider dragline silk.</title>
        <authorList>
            <person name="Kono N."/>
            <person name="Nakamura H."/>
            <person name="Mori M."/>
            <person name="Yoshida Y."/>
            <person name="Ohtoshi R."/>
            <person name="Malay A.D."/>
            <person name="Moran D.A.P."/>
            <person name="Tomita M."/>
            <person name="Numata K."/>
            <person name="Arakawa K."/>
        </authorList>
    </citation>
    <scope>NUCLEOTIDE SEQUENCE</scope>
</reference>
<comment type="caution">
    <text evidence="1">The sequence shown here is derived from an EMBL/GenBank/DDBJ whole genome shotgun (WGS) entry which is preliminary data.</text>
</comment>
<keyword evidence="2" id="KW-1185">Reference proteome</keyword>
<protein>
    <submittedName>
        <fullName evidence="1">Uncharacterized protein</fullName>
    </submittedName>
</protein>
<sequence length="193" mass="22218">MELPKIWDLEVLDKVSSTTKKLHSVTKRLLKENIYEVYDDILRQWQKEGIIEAIPMTEVSKPGHYLLHRPVIKSSSATTKVLSVFDASFKRPGYASLNECLSVGPSLSEQIPPLSLRFRIGAIGVIADIKQAFLQLAVKPEDRDYLRFLWWNTKDKSKFKFFRHCRLVFGETSSPFLLNASIRHHVNSAEFQL</sequence>